<dbReference type="KEGG" id="pco:PHACADRAFT_84557"/>
<name>K5WM01_PHACS</name>
<evidence type="ECO:0000313" key="1">
    <source>
        <dbReference type="EMBL" id="EKM60219.1"/>
    </source>
</evidence>
<reference evidence="1 2" key="1">
    <citation type="journal article" date="2012" name="BMC Genomics">
        <title>Comparative genomics of the white-rot fungi, Phanerochaete carnosa and P. chrysosporium, to elucidate the genetic basis of the distinct wood types they colonize.</title>
        <authorList>
            <person name="Suzuki H."/>
            <person name="MacDonald J."/>
            <person name="Syed K."/>
            <person name="Salamov A."/>
            <person name="Hori C."/>
            <person name="Aerts A."/>
            <person name="Henrissat B."/>
            <person name="Wiebenga A."/>
            <person name="vanKuyk P.A."/>
            <person name="Barry K."/>
            <person name="Lindquist E."/>
            <person name="LaButti K."/>
            <person name="Lapidus A."/>
            <person name="Lucas S."/>
            <person name="Coutinho P."/>
            <person name="Gong Y."/>
            <person name="Samejima M."/>
            <person name="Mahadevan R."/>
            <person name="Abou-Zaid M."/>
            <person name="de Vries R.P."/>
            <person name="Igarashi K."/>
            <person name="Yadav J.S."/>
            <person name="Grigoriev I.V."/>
            <person name="Master E.R."/>
        </authorList>
    </citation>
    <scope>NUCLEOTIDE SEQUENCE [LARGE SCALE GENOMIC DNA]</scope>
    <source>
        <strain evidence="1 2">HHB-10118-sp</strain>
    </source>
</reference>
<keyword evidence="2" id="KW-1185">Reference proteome</keyword>
<dbReference type="InParanoid" id="K5WM01"/>
<proteinExistence type="predicted"/>
<protein>
    <submittedName>
        <fullName evidence="1">Uncharacterized protein</fullName>
    </submittedName>
</protein>
<dbReference type="AlphaFoldDB" id="K5WM01"/>
<sequence length="67" mass="7177">DSIDLNTAIAEAQKSCVEGGIPVCAALVRHGTLNDAPKPVTYRNKDCIQEASATLHKNIPCLENAMR</sequence>
<gene>
    <name evidence="1" type="ORF">PHACADRAFT_84557</name>
</gene>
<dbReference type="HOGENOM" id="CLU_2819573_0_0_1"/>
<dbReference type="RefSeq" id="XP_007389692.1">
    <property type="nucleotide sequence ID" value="XM_007389630.1"/>
</dbReference>
<dbReference type="EMBL" id="JH930468">
    <property type="protein sequence ID" value="EKM60219.1"/>
    <property type="molecule type" value="Genomic_DNA"/>
</dbReference>
<dbReference type="OrthoDB" id="408702at2759"/>
<organism evidence="1 2">
    <name type="scientific">Phanerochaete carnosa (strain HHB-10118-sp)</name>
    <name type="common">White-rot fungus</name>
    <name type="synonym">Peniophora carnosa</name>
    <dbReference type="NCBI Taxonomy" id="650164"/>
    <lineage>
        <taxon>Eukaryota</taxon>
        <taxon>Fungi</taxon>
        <taxon>Dikarya</taxon>
        <taxon>Basidiomycota</taxon>
        <taxon>Agaricomycotina</taxon>
        <taxon>Agaricomycetes</taxon>
        <taxon>Polyporales</taxon>
        <taxon>Phanerochaetaceae</taxon>
        <taxon>Phanerochaete</taxon>
    </lineage>
</organism>
<feature type="non-terminal residue" evidence="1">
    <location>
        <position position="1"/>
    </location>
</feature>
<dbReference type="GeneID" id="18920450"/>
<evidence type="ECO:0000313" key="2">
    <source>
        <dbReference type="Proteomes" id="UP000008370"/>
    </source>
</evidence>
<accession>K5WM01</accession>
<dbReference type="Proteomes" id="UP000008370">
    <property type="component" value="Unassembled WGS sequence"/>
</dbReference>